<keyword evidence="2" id="KW-1185">Reference proteome</keyword>
<dbReference type="RefSeq" id="WP_198066516.1">
    <property type="nucleotide sequence ID" value="NZ_JAEDAD010000001.1"/>
</dbReference>
<protein>
    <recommendedName>
        <fullName evidence="3">Ubiquinone biosynthesis protein</fullName>
    </recommendedName>
</protein>
<reference evidence="1 2" key="1">
    <citation type="submission" date="2020-12" db="EMBL/GenBank/DDBJ databases">
        <title>Hymenobacter sp.</title>
        <authorList>
            <person name="Kim M.K."/>
        </authorList>
    </citation>
    <scope>NUCLEOTIDE SEQUENCE [LARGE SCALE GENOMIC DNA]</scope>
    <source>
        <strain evidence="1 2">BT442</strain>
    </source>
</reference>
<name>A0ABS0Q8M6_9BACT</name>
<evidence type="ECO:0000313" key="1">
    <source>
        <dbReference type="EMBL" id="MBH8559042.1"/>
    </source>
</evidence>
<gene>
    <name evidence="1" type="ORF">I7X13_13340</name>
</gene>
<proteinExistence type="predicted"/>
<accession>A0ABS0Q8M6</accession>
<dbReference type="EMBL" id="JAEDAE010000005">
    <property type="protein sequence ID" value="MBH8559042.1"/>
    <property type="molecule type" value="Genomic_DNA"/>
</dbReference>
<evidence type="ECO:0008006" key="3">
    <source>
        <dbReference type="Google" id="ProtNLM"/>
    </source>
</evidence>
<evidence type="ECO:0000313" key="2">
    <source>
        <dbReference type="Proteomes" id="UP000625631"/>
    </source>
</evidence>
<sequence>MKDIIISYREEHSFRERALLWLLDNVVTVHAMVYRRRPVWGLLREDMLRYPTGTLGHELGRFLTQESLQPVDRIERHDAFHILLDFSTSLDDEAAMQFFLVANGKISPFTLATAAFTMLVMPDKWGLFIQAFRRGRRARSIANWDFLSLLDEPFADVKAAIFQQPVSNERLLSKIRPHAKDRALPVQL</sequence>
<dbReference type="Proteomes" id="UP000625631">
    <property type="component" value="Unassembled WGS sequence"/>
</dbReference>
<comment type="caution">
    <text evidence="1">The sequence shown here is derived from an EMBL/GenBank/DDBJ whole genome shotgun (WGS) entry which is preliminary data.</text>
</comment>
<organism evidence="1 2">
    <name type="scientific">Hymenobacter negativus</name>
    <dbReference type="NCBI Taxonomy" id="2795026"/>
    <lineage>
        <taxon>Bacteria</taxon>
        <taxon>Pseudomonadati</taxon>
        <taxon>Bacteroidota</taxon>
        <taxon>Cytophagia</taxon>
        <taxon>Cytophagales</taxon>
        <taxon>Hymenobacteraceae</taxon>
        <taxon>Hymenobacter</taxon>
    </lineage>
</organism>